<keyword evidence="8" id="KW-1185">Reference proteome</keyword>
<comment type="caution">
    <text evidence="7">The sequence shown here is derived from an EMBL/GenBank/DDBJ whole genome shotgun (WGS) entry which is preliminary data.</text>
</comment>
<dbReference type="PANTHER" id="PTHR42770:SF16">
    <property type="entry name" value="AMINO ACID PERMEASE"/>
    <property type="match status" value="1"/>
</dbReference>
<evidence type="ECO:0000256" key="5">
    <source>
        <dbReference type="ARBA" id="ARBA00023136"/>
    </source>
</evidence>
<evidence type="ECO:0000256" key="3">
    <source>
        <dbReference type="ARBA" id="ARBA00022692"/>
    </source>
</evidence>
<feature type="transmembrane region" description="Helical" evidence="6">
    <location>
        <begin position="37"/>
        <end position="57"/>
    </location>
</feature>
<feature type="transmembrane region" description="Helical" evidence="6">
    <location>
        <begin position="352"/>
        <end position="370"/>
    </location>
</feature>
<keyword evidence="5 6" id="KW-0472">Membrane</keyword>
<dbReference type="EMBL" id="JBBNOP010000002">
    <property type="protein sequence ID" value="MEQ3361946.1"/>
    <property type="molecule type" value="Genomic_DNA"/>
</dbReference>
<proteinExistence type="predicted"/>
<name>A0ABV1JA36_9ACTN</name>
<feature type="transmembrane region" description="Helical" evidence="6">
    <location>
        <begin position="436"/>
        <end position="454"/>
    </location>
</feature>
<accession>A0ABV1JA36</accession>
<dbReference type="RefSeq" id="WP_102373521.1">
    <property type="nucleotide sequence ID" value="NZ_JBBNOP010000002.1"/>
</dbReference>
<protein>
    <submittedName>
        <fullName evidence="7">APC family permease</fullName>
    </submittedName>
</protein>
<dbReference type="PANTHER" id="PTHR42770">
    <property type="entry name" value="AMINO ACID TRANSPORTER-RELATED"/>
    <property type="match status" value="1"/>
</dbReference>
<feature type="transmembrane region" description="Helical" evidence="6">
    <location>
        <begin position="147"/>
        <end position="163"/>
    </location>
</feature>
<evidence type="ECO:0000256" key="2">
    <source>
        <dbReference type="ARBA" id="ARBA00022475"/>
    </source>
</evidence>
<feature type="transmembrane region" description="Helical" evidence="6">
    <location>
        <begin position="216"/>
        <end position="233"/>
    </location>
</feature>
<keyword evidence="4 6" id="KW-1133">Transmembrane helix</keyword>
<feature type="transmembrane region" description="Helical" evidence="6">
    <location>
        <begin position="175"/>
        <end position="196"/>
    </location>
</feature>
<comment type="subcellular location">
    <subcellularLocation>
        <location evidence="1">Cell membrane</location>
        <topology evidence="1">Multi-pass membrane protein</topology>
    </subcellularLocation>
</comment>
<sequence>MEEKKSSATSTQAAGAARGENIEQFGYKQELRRGMGLWDVVLYGVLFMVIIAPQSIFGAIQQNSHGMTPLVYIIGFIAILFTAMSYMRMSKRFPIAGSVYSYVQRGINPHVGFIAGWLILLDYILVPGLLIVMVMNWGVALVPGSPAWLWGVAFIAFNTFANIRGIQMSRGVDWVIFVVEILAVIAFVALGSMFLMNGGANGFTMAPIYQPGEVDAHFVAAGISIAALSFLGFDGMSTLAEETHEPEKNIGRGILIALSIIIVVFVAQTYIAAAVQPDWASTDPDMGFFDSVMIVGGEPFYKIMLVVNIVAVGIANIMNAQMASSRLLYSMGRDGVIPRVFGKVHPKYQTPWFSAVFLGVVTLCLALPLMDRMSDLAEFVNFGALSSFILINIAVIVFFFVREKQRKTFGDVMKYLICPAIGIAILVYVFTGFAFMTYVVGIAWLVIGLIIGAIKSKGYKEVPDAFKNLEV</sequence>
<organism evidence="7 8">
    <name type="scientific">Raoultibacter massiliensis</name>
    <dbReference type="NCBI Taxonomy" id="1852371"/>
    <lineage>
        <taxon>Bacteria</taxon>
        <taxon>Bacillati</taxon>
        <taxon>Actinomycetota</taxon>
        <taxon>Coriobacteriia</taxon>
        <taxon>Eggerthellales</taxon>
        <taxon>Eggerthellaceae</taxon>
        <taxon>Raoultibacter</taxon>
    </lineage>
</organism>
<dbReference type="Pfam" id="PF13520">
    <property type="entry name" value="AA_permease_2"/>
    <property type="match status" value="1"/>
</dbReference>
<evidence type="ECO:0000313" key="7">
    <source>
        <dbReference type="EMBL" id="MEQ3361946.1"/>
    </source>
</evidence>
<dbReference type="Proteomes" id="UP001487305">
    <property type="component" value="Unassembled WGS sequence"/>
</dbReference>
<dbReference type="Gene3D" id="1.20.1740.10">
    <property type="entry name" value="Amino acid/polyamine transporter I"/>
    <property type="match status" value="1"/>
</dbReference>
<evidence type="ECO:0000256" key="1">
    <source>
        <dbReference type="ARBA" id="ARBA00004651"/>
    </source>
</evidence>
<feature type="transmembrane region" description="Helical" evidence="6">
    <location>
        <begin position="69"/>
        <end position="89"/>
    </location>
</feature>
<feature type="transmembrane region" description="Helical" evidence="6">
    <location>
        <begin position="300"/>
        <end position="318"/>
    </location>
</feature>
<keyword evidence="3 6" id="KW-0812">Transmembrane</keyword>
<evidence type="ECO:0000256" key="4">
    <source>
        <dbReference type="ARBA" id="ARBA00022989"/>
    </source>
</evidence>
<feature type="transmembrane region" description="Helical" evidence="6">
    <location>
        <begin position="382"/>
        <end position="401"/>
    </location>
</feature>
<gene>
    <name evidence="7" type="ORF">AAA083_03020</name>
</gene>
<dbReference type="InterPro" id="IPR050367">
    <property type="entry name" value="APC_superfamily"/>
</dbReference>
<evidence type="ECO:0000256" key="6">
    <source>
        <dbReference type="SAM" id="Phobius"/>
    </source>
</evidence>
<evidence type="ECO:0000313" key="8">
    <source>
        <dbReference type="Proteomes" id="UP001487305"/>
    </source>
</evidence>
<reference evidence="7 8" key="1">
    <citation type="submission" date="2024-04" db="EMBL/GenBank/DDBJ databases">
        <title>Human intestinal bacterial collection.</title>
        <authorList>
            <person name="Pauvert C."/>
            <person name="Hitch T.C.A."/>
            <person name="Clavel T."/>
        </authorList>
    </citation>
    <scope>NUCLEOTIDE SEQUENCE [LARGE SCALE GENOMIC DNA]</scope>
    <source>
        <strain evidence="7 8">CLA-KB-H42</strain>
    </source>
</reference>
<dbReference type="PIRSF" id="PIRSF006060">
    <property type="entry name" value="AA_transporter"/>
    <property type="match status" value="1"/>
</dbReference>
<dbReference type="InterPro" id="IPR002293">
    <property type="entry name" value="AA/rel_permease1"/>
</dbReference>
<feature type="transmembrane region" description="Helical" evidence="6">
    <location>
        <begin position="254"/>
        <end position="275"/>
    </location>
</feature>
<feature type="transmembrane region" description="Helical" evidence="6">
    <location>
        <begin position="110"/>
        <end position="135"/>
    </location>
</feature>
<keyword evidence="2" id="KW-1003">Cell membrane</keyword>